<proteinExistence type="predicted"/>
<keyword evidence="2" id="KW-1185">Reference proteome</keyword>
<keyword evidence="1" id="KW-0175">Coiled coil</keyword>
<accession>A0A0N4ZEU4</accession>
<sequence>MGAQTSKVGRAYKRFFRRKKFRSSKTNYYNNDDENTNLLSINSSGDVLAHHTMTKQMTVICNDNLEELNKMNNLLEAVSSQLKESVDNLIENYKKTLTESKNEISSYLEDIENQNMNVKKYIKKSPGLPEEFKDIQIGIENGRLLYNILAEKMENCDEYLNTFKEFIESTFNKTLSCKEFNDGSSEIVYTCKYFLAVSVTGFWLEITPKGHDDFDEVNGFFYDSLLQYFYALKSSNGIINRKIFMPETFEDTLKEICQQYPNIKKNAGLKKFLKNELRINIQI</sequence>
<protein>
    <submittedName>
        <fullName evidence="3">Uncharacterized protein</fullName>
    </submittedName>
</protein>
<evidence type="ECO:0000313" key="3">
    <source>
        <dbReference type="WBParaSite" id="PTRK_0000627700.1"/>
    </source>
</evidence>
<evidence type="ECO:0000256" key="1">
    <source>
        <dbReference type="SAM" id="Coils"/>
    </source>
</evidence>
<name>A0A0N4ZEU4_PARTI</name>
<organism evidence="2 3">
    <name type="scientific">Parastrongyloides trichosuri</name>
    <name type="common">Possum-specific nematode worm</name>
    <dbReference type="NCBI Taxonomy" id="131310"/>
    <lineage>
        <taxon>Eukaryota</taxon>
        <taxon>Metazoa</taxon>
        <taxon>Ecdysozoa</taxon>
        <taxon>Nematoda</taxon>
        <taxon>Chromadorea</taxon>
        <taxon>Rhabditida</taxon>
        <taxon>Tylenchina</taxon>
        <taxon>Panagrolaimomorpha</taxon>
        <taxon>Strongyloidoidea</taxon>
        <taxon>Strongyloididae</taxon>
        <taxon>Parastrongyloides</taxon>
    </lineage>
</organism>
<reference evidence="3" key="1">
    <citation type="submission" date="2017-02" db="UniProtKB">
        <authorList>
            <consortium name="WormBaseParasite"/>
        </authorList>
    </citation>
    <scope>IDENTIFICATION</scope>
</reference>
<feature type="coiled-coil region" evidence="1">
    <location>
        <begin position="65"/>
        <end position="117"/>
    </location>
</feature>
<dbReference type="Proteomes" id="UP000038045">
    <property type="component" value="Unplaced"/>
</dbReference>
<dbReference type="WBParaSite" id="PTRK_0000627700.1">
    <property type="protein sequence ID" value="PTRK_0000627700.1"/>
    <property type="gene ID" value="PTRK_0000627700"/>
</dbReference>
<dbReference type="AlphaFoldDB" id="A0A0N4ZEU4"/>
<evidence type="ECO:0000313" key="2">
    <source>
        <dbReference type="Proteomes" id="UP000038045"/>
    </source>
</evidence>